<dbReference type="PROSITE" id="PS00095">
    <property type="entry name" value="C5_MTASE_2"/>
    <property type="match status" value="1"/>
</dbReference>
<proteinExistence type="inferred from homology"/>
<dbReference type="InterPro" id="IPR029063">
    <property type="entry name" value="SAM-dependent_MTases_sf"/>
</dbReference>
<comment type="caution">
    <text evidence="8">The sequence shown here is derived from an EMBL/GenBank/DDBJ whole genome shotgun (WGS) entry which is preliminary data.</text>
</comment>
<dbReference type="PATRIC" id="fig|1111454.3.peg.2015"/>
<dbReference type="CDD" id="cd00315">
    <property type="entry name" value="Cyt_C5_DNA_methylase"/>
    <property type="match status" value="1"/>
</dbReference>
<dbReference type="RefSeq" id="WP_023054495.1">
    <property type="nucleotide sequence ID" value="NZ_AWXA01000053.1"/>
</dbReference>
<protein>
    <recommendedName>
        <fullName evidence="1">DNA (cytosine-5-)-methyltransferase</fullName>
        <ecNumber evidence="1">2.1.1.37</ecNumber>
    </recommendedName>
</protein>
<dbReference type="PANTHER" id="PTHR10629:SF52">
    <property type="entry name" value="DNA (CYTOSINE-5)-METHYLTRANSFERASE 1"/>
    <property type="match status" value="1"/>
</dbReference>
<evidence type="ECO:0000256" key="3">
    <source>
        <dbReference type="ARBA" id="ARBA00022679"/>
    </source>
</evidence>
<dbReference type="NCBIfam" id="TIGR00675">
    <property type="entry name" value="dcm"/>
    <property type="match status" value="1"/>
</dbReference>
<keyword evidence="3 6" id="KW-0808">Transferase</keyword>
<dbReference type="GO" id="GO:0003677">
    <property type="term" value="F:DNA binding"/>
    <property type="evidence" value="ECO:0007669"/>
    <property type="project" value="TreeGrafter"/>
</dbReference>
<dbReference type="EC" id="2.1.1.37" evidence="1"/>
<dbReference type="STRING" id="1111454.HMPREF1250_1724"/>
<dbReference type="InterPro" id="IPR050390">
    <property type="entry name" value="C5-Methyltransferase"/>
</dbReference>
<comment type="similarity">
    <text evidence="6 7">Belongs to the class I-like SAM-binding methyltransferase superfamily. C5-methyltransferase family.</text>
</comment>
<dbReference type="OrthoDB" id="9813719at2"/>
<dbReference type="PROSITE" id="PS51679">
    <property type="entry name" value="SAM_MT_C5"/>
    <property type="match status" value="1"/>
</dbReference>
<feature type="active site" evidence="6">
    <location>
        <position position="80"/>
    </location>
</feature>
<gene>
    <name evidence="8" type="primary">dcm_2</name>
    <name evidence="8" type="ORF">HMPREF1250_1724</name>
</gene>
<dbReference type="GO" id="GO:0044027">
    <property type="term" value="P:negative regulation of gene expression via chromosomal CpG island methylation"/>
    <property type="evidence" value="ECO:0007669"/>
    <property type="project" value="TreeGrafter"/>
</dbReference>
<dbReference type="Gene3D" id="3.40.50.150">
    <property type="entry name" value="Vaccinia Virus protein VP39"/>
    <property type="match status" value="1"/>
</dbReference>
<sequence>MKNKIIDLFCGCGGLSLGFEMAGFEVSYAIDMWEKAVATYNHNHEKKVAECADIHSITDEQLVALNKKNDVIGVIGGPPCQGFSKVGTRDVNDPRNHLYLEYYRVVKLVRPEFFVIENVSGLLTLSKGLFKDDIVERFGKLGYEVSFQEVVASDYGVPQNRHRVFFVGMKKNKFVFPPKVEGVVTSMDAISDLPPLNAEDGLDDEYGYASAPQNDYQRKMRGKQKTVKNHQITIHTQQTIDIISMVPDGGTIYDLPDEYWNVRKYRKGFERMPSLKPCHTVDTGHRNYFHYSENRVPTARENARLQSFPDWYEFLGTKTDQYKEIGNAVPPILAYHIASAIKSQLSEEE</sequence>
<evidence type="ECO:0000256" key="5">
    <source>
        <dbReference type="ARBA" id="ARBA00022747"/>
    </source>
</evidence>
<reference evidence="8 9" key="1">
    <citation type="submission" date="2013-09" db="EMBL/GenBank/DDBJ databases">
        <authorList>
            <person name="Durkin A.S."/>
            <person name="Haft D.R."/>
            <person name="McCorrison J."/>
            <person name="Torralba M."/>
            <person name="Gillis M."/>
            <person name="Haft D.H."/>
            <person name="Methe B."/>
            <person name="Sutton G."/>
            <person name="Nelson K.E."/>
        </authorList>
    </citation>
    <scope>NUCLEOTIDE SEQUENCE [LARGE SCALE GENOMIC DNA]</scope>
    <source>
        <strain evidence="8 9">BV3C16-1</strain>
    </source>
</reference>
<dbReference type="AlphaFoldDB" id="U7UE98"/>
<keyword evidence="2 6" id="KW-0489">Methyltransferase</keyword>
<dbReference type="GO" id="GO:0032259">
    <property type="term" value="P:methylation"/>
    <property type="evidence" value="ECO:0007669"/>
    <property type="project" value="UniProtKB-KW"/>
</dbReference>
<evidence type="ECO:0000256" key="4">
    <source>
        <dbReference type="ARBA" id="ARBA00022691"/>
    </source>
</evidence>
<evidence type="ECO:0000256" key="7">
    <source>
        <dbReference type="RuleBase" id="RU000416"/>
    </source>
</evidence>
<dbReference type="InterPro" id="IPR001525">
    <property type="entry name" value="C5_MeTfrase"/>
</dbReference>
<dbReference type="Gene3D" id="3.90.120.10">
    <property type="entry name" value="DNA Methylase, subunit A, domain 2"/>
    <property type="match status" value="1"/>
</dbReference>
<organism evidence="8 9">
    <name type="scientific">Megasphaera vaginalis</name>
    <name type="common">ex Srinivasan et al. 2021</name>
    <dbReference type="NCBI Taxonomy" id="1111454"/>
    <lineage>
        <taxon>Bacteria</taxon>
        <taxon>Bacillati</taxon>
        <taxon>Bacillota</taxon>
        <taxon>Negativicutes</taxon>
        <taxon>Veillonellales</taxon>
        <taxon>Veillonellaceae</taxon>
        <taxon>Megasphaera</taxon>
    </lineage>
</organism>
<dbReference type="InterPro" id="IPR031303">
    <property type="entry name" value="C5_meth_CS"/>
</dbReference>
<dbReference type="SUPFAM" id="SSF53335">
    <property type="entry name" value="S-adenosyl-L-methionine-dependent methyltransferases"/>
    <property type="match status" value="1"/>
</dbReference>
<keyword evidence="9" id="KW-1185">Reference proteome</keyword>
<evidence type="ECO:0000256" key="1">
    <source>
        <dbReference type="ARBA" id="ARBA00011975"/>
    </source>
</evidence>
<evidence type="ECO:0000256" key="2">
    <source>
        <dbReference type="ARBA" id="ARBA00022603"/>
    </source>
</evidence>
<evidence type="ECO:0000313" key="9">
    <source>
        <dbReference type="Proteomes" id="UP000017090"/>
    </source>
</evidence>
<name>U7UE98_9FIRM</name>
<keyword evidence="5" id="KW-0680">Restriction system</keyword>
<accession>U7UE98</accession>
<dbReference type="PRINTS" id="PR00105">
    <property type="entry name" value="C5METTRFRASE"/>
</dbReference>
<dbReference type="Pfam" id="PF00145">
    <property type="entry name" value="DNA_methylase"/>
    <property type="match status" value="1"/>
</dbReference>
<dbReference type="PANTHER" id="PTHR10629">
    <property type="entry name" value="CYTOSINE-SPECIFIC METHYLTRANSFERASE"/>
    <property type="match status" value="1"/>
</dbReference>
<dbReference type="GO" id="GO:0009307">
    <property type="term" value="P:DNA restriction-modification system"/>
    <property type="evidence" value="ECO:0007669"/>
    <property type="project" value="UniProtKB-KW"/>
</dbReference>
<dbReference type="GO" id="GO:0003886">
    <property type="term" value="F:DNA (cytosine-5-)-methyltransferase activity"/>
    <property type="evidence" value="ECO:0007669"/>
    <property type="project" value="UniProtKB-EC"/>
</dbReference>
<evidence type="ECO:0000256" key="6">
    <source>
        <dbReference type="PROSITE-ProRule" id="PRU01016"/>
    </source>
</evidence>
<dbReference type="eggNOG" id="COG0270">
    <property type="taxonomic scope" value="Bacteria"/>
</dbReference>
<dbReference type="EMBL" id="AWXA01000053">
    <property type="protein sequence ID" value="ERT57189.1"/>
    <property type="molecule type" value="Genomic_DNA"/>
</dbReference>
<keyword evidence="4 6" id="KW-0949">S-adenosyl-L-methionine</keyword>
<evidence type="ECO:0000313" key="8">
    <source>
        <dbReference type="EMBL" id="ERT57189.1"/>
    </source>
</evidence>
<dbReference type="Proteomes" id="UP000017090">
    <property type="component" value="Unassembled WGS sequence"/>
</dbReference>